<evidence type="ECO:0000256" key="1">
    <source>
        <dbReference type="ARBA" id="ARBA00004141"/>
    </source>
</evidence>
<dbReference type="EMBL" id="CAICTM010000445">
    <property type="protein sequence ID" value="CAB9510652.1"/>
    <property type="molecule type" value="Genomic_DNA"/>
</dbReference>
<feature type="transmembrane region" description="Helical" evidence="6">
    <location>
        <begin position="284"/>
        <end position="307"/>
    </location>
</feature>
<keyword evidence="8" id="KW-1185">Reference proteome</keyword>
<evidence type="ECO:0000313" key="7">
    <source>
        <dbReference type="EMBL" id="CAB9510652.1"/>
    </source>
</evidence>
<keyword evidence="3 6" id="KW-1133">Transmembrane helix</keyword>
<comment type="caution">
    <text evidence="7">The sequence shown here is derived from an EMBL/GenBank/DDBJ whole genome shotgun (WGS) entry which is preliminary data.</text>
</comment>
<comment type="subcellular location">
    <subcellularLocation>
        <location evidence="1">Membrane</location>
        <topology evidence="1">Multi-pass membrane protein</topology>
    </subcellularLocation>
</comment>
<gene>
    <name evidence="7" type="ORF">SEMRO_446_G144690.1</name>
</gene>
<keyword evidence="4 6" id="KW-0472">Membrane</keyword>
<name>A0A9N8DXP3_9STRA</name>
<dbReference type="GO" id="GO:0000139">
    <property type="term" value="C:Golgi membrane"/>
    <property type="evidence" value="ECO:0007669"/>
    <property type="project" value="InterPro"/>
</dbReference>
<protein>
    <submittedName>
        <fullName evidence="7">CMP-sialic acid transporter 5</fullName>
    </submittedName>
</protein>
<dbReference type="Proteomes" id="UP001153069">
    <property type="component" value="Unassembled WGS sequence"/>
</dbReference>
<organism evidence="7 8">
    <name type="scientific">Seminavis robusta</name>
    <dbReference type="NCBI Taxonomy" id="568900"/>
    <lineage>
        <taxon>Eukaryota</taxon>
        <taxon>Sar</taxon>
        <taxon>Stramenopiles</taxon>
        <taxon>Ochrophyta</taxon>
        <taxon>Bacillariophyta</taxon>
        <taxon>Bacillariophyceae</taxon>
        <taxon>Bacillariophycidae</taxon>
        <taxon>Naviculales</taxon>
        <taxon>Naviculaceae</taxon>
        <taxon>Seminavis</taxon>
    </lineage>
</organism>
<feature type="region of interest" description="Disordered" evidence="5">
    <location>
        <begin position="32"/>
        <end position="73"/>
    </location>
</feature>
<dbReference type="AlphaFoldDB" id="A0A9N8DXP3"/>
<evidence type="ECO:0000256" key="4">
    <source>
        <dbReference type="ARBA" id="ARBA00023136"/>
    </source>
</evidence>
<dbReference type="Pfam" id="PF04142">
    <property type="entry name" value="Nuc_sug_transp"/>
    <property type="match status" value="1"/>
</dbReference>
<accession>A0A9N8DXP3</accession>
<dbReference type="InterPro" id="IPR007271">
    <property type="entry name" value="Nuc_sug_transpt"/>
</dbReference>
<keyword evidence="2 6" id="KW-0812">Transmembrane</keyword>
<sequence length="526" mass="56060">MVPNINPKNQQPGVTSSLGLFASVSPSKLSSYQYTNNNGSTTANARQRSTAKLQTDNEDSSTTSTSSSASTTCTTTSTTLFCEKTNENISSGQPPPPAVTNVNVNVNQEGVPLVTKLQTSPIDTTPGLAGAIAPTALLVGGTAAMYHSLLHHPSSTLTPLSILYMLLLAIQTSVQPRLSKKYISKQVPKVKVALVEEVIKTSVATLLFFQWTDPLVVKDAVQDWTLSSSLLVAGVPATLYAVQAVLTYLSHQHLDSVTFNGLSQTKTLTAAFCCYLVMGKKQSPLQIVALAMLFVSAMVFQSSGMGFNLTRLGRNKSAAATAPDKTTNEQDTTTPTTKSQQLPAIAAASPFLWYGVVPCLGATFLSGLAGAFSQRGLQIVGGNGRNAFLYTVEVSFFSALTLFITQGFSMLMTLMKKQQPKQQQQLDNDGKKETDSNHNWTWQALIPITSKAMGGILTALVHKHAGSVVKGFALMLGLVMSGILQSLWFGSNDDDKGPTGRLPANQVVGILIVMLASWLHVTNPPV</sequence>
<proteinExistence type="predicted"/>
<evidence type="ECO:0000256" key="5">
    <source>
        <dbReference type="SAM" id="MobiDB-lite"/>
    </source>
</evidence>
<feature type="compositionally biased region" description="Polar residues" evidence="5">
    <location>
        <begin position="32"/>
        <end position="54"/>
    </location>
</feature>
<evidence type="ECO:0000313" key="8">
    <source>
        <dbReference type="Proteomes" id="UP001153069"/>
    </source>
</evidence>
<evidence type="ECO:0000256" key="2">
    <source>
        <dbReference type="ARBA" id="ARBA00022692"/>
    </source>
</evidence>
<feature type="compositionally biased region" description="Low complexity" evidence="5">
    <location>
        <begin position="60"/>
        <end position="73"/>
    </location>
</feature>
<feature type="transmembrane region" description="Helical" evidence="6">
    <location>
        <begin position="351"/>
        <end position="374"/>
    </location>
</feature>
<dbReference type="PANTHER" id="PTHR10231">
    <property type="entry name" value="NUCLEOTIDE-SUGAR TRANSMEMBRANE TRANSPORTER"/>
    <property type="match status" value="1"/>
</dbReference>
<dbReference type="OrthoDB" id="408493at2759"/>
<feature type="transmembrane region" description="Helical" evidence="6">
    <location>
        <begin position="502"/>
        <end position="521"/>
    </location>
</feature>
<feature type="transmembrane region" description="Helical" evidence="6">
    <location>
        <begin position="472"/>
        <end position="490"/>
    </location>
</feature>
<dbReference type="GO" id="GO:0015165">
    <property type="term" value="F:pyrimidine nucleotide-sugar transmembrane transporter activity"/>
    <property type="evidence" value="ECO:0007669"/>
    <property type="project" value="InterPro"/>
</dbReference>
<reference evidence="7" key="1">
    <citation type="submission" date="2020-06" db="EMBL/GenBank/DDBJ databases">
        <authorList>
            <consortium name="Plant Systems Biology data submission"/>
        </authorList>
    </citation>
    <scope>NUCLEOTIDE SEQUENCE</scope>
    <source>
        <strain evidence="7">D6</strain>
    </source>
</reference>
<feature type="region of interest" description="Disordered" evidence="5">
    <location>
        <begin position="318"/>
        <end position="340"/>
    </location>
</feature>
<feature type="transmembrane region" description="Helical" evidence="6">
    <location>
        <begin position="394"/>
        <end position="415"/>
    </location>
</feature>
<evidence type="ECO:0000256" key="6">
    <source>
        <dbReference type="SAM" id="Phobius"/>
    </source>
</evidence>
<evidence type="ECO:0000256" key="3">
    <source>
        <dbReference type="ARBA" id="ARBA00022989"/>
    </source>
</evidence>